<evidence type="ECO:0000313" key="2">
    <source>
        <dbReference type="Proteomes" id="UP001171945"/>
    </source>
</evidence>
<keyword evidence="2" id="KW-1185">Reference proteome</keyword>
<dbReference type="EMBL" id="JAUCGM010000449">
    <property type="protein sequence ID" value="MDM8563099.1"/>
    <property type="molecule type" value="Genomic_DNA"/>
</dbReference>
<organism evidence="1 2">
    <name type="scientific">Candidatus Marithioploca araucensis</name>
    <dbReference type="NCBI Taxonomy" id="70273"/>
    <lineage>
        <taxon>Bacteria</taxon>
        <taxon>Pseudomonadati</taxon>
        <taxon>Pseudomonadota</taxon>
        <taxon>Gammaproteobacteria</taxon>
        <taxon>Thiotrichales</taxon>
        <taxon>Thiotrichaceae</taxon>
        <taxon>Candidatus Marithioploca</taxon>
    </lineage>
</organism>
<dbReference type="InterPro" id="IPR025132">
    <property type="entry name" value="DUF4058"/>
</dbReference>
<reference evidence="1" key="1">
    <citation type="submission" date="2023-06" db="EMBL/GenBank/DDBJ databases">
        <title>Uncultivated large filamentous bacteria from sulfidic sediments reveal new species and different genomic features in energy metabolism and defense.</title>
        <authorList>
            <person name="Fonseca A."/>
        </authorList>
    </citation>
    <scope>NUCLEOTIDE SEQUENCE</scope>
    <source>
        <strain evidence="1">HSG4</strain>
    </source>
</reference>
<proteinExistence type="predicted"/>
<accession>A0ABT7VU38</accession>
<evidence type="ECO:0000313" key="1">
    <source>
        <dbReference type="EMBL" id="MDM8563099.1"/>
    </source>
</evidence>
<name>A0ABT7VU38_9GAMM</name>
<feature type="non-terminal residue" evidence="1">
    <location>
        <position position="1"/>
    </location>
</feature>
<comment type="caution">
    <text evidence="1">The sequence shown here is derived from an EMBL/GenBank/DDBJ whole genome shotgun (WGS) entry which is preliminary data.</text>
</comment>
<dbReference type="Proteomes" id="UP001171945">
    <property type="component" value="Unassembled WGS sequence"/>
</dbReference>
<gene>
    <name evidence="1" type="ORF">QUF54_07080</name>
</gene>
<sequence>IAPAPLKIKIPKPAPTRVTSIYVRRIEGDELVTVIELLSPANKRLGKNRHKYMQKRFSFLDSYDVHFVEIDLLRRDPRMLYEDELPETDYIAMVSRTHQRPVCDVWPISIREPLPILPIPLQQPDKDVPLDLGKALCTAYERARYELRINYSSPAKPPLKKEDAEWAKNLINLSLEHLQNLGEQ</sequence>
<protein>
    <submittedName>
        <fullName evidence="1">DUF4058 family protein</fullName>
    </submittedName>
</protein>
<dbReference type="Pfam" id="PF13267">
    <property type="entry name" value="DUF4058"/>
    <property type="match status" value="1"/>
</dbReference>